<sequence length="113" mass="12234">MAESGSETRQRSERYTVRFTPLEHALVCAKAQAAGVPIATFLRCTALSFPFPRAARRPASSHEDVALLLGRIGQLAMAFRSAAALADAQAFETALQDLSELRLLCFTALGRKP</sequence>
<comment type="caution">
    <text evidence="1">The sequence shown here is derived from an EMBL/GenBank/DDBJ whole genome shotgun (WGS) entry which is preliminary data.</text>
</comment>
<keyword evidence="2" id="KW-1185">Reference proteome</keyword>
<reference evidence="1 2" key="1">
    <citation type="submission" date="2017-02" db="EMBL/GenBank/DDBJ databases">
        <title>Genome sequence of the nitrite-oxidizing bacterium Nitrobacter vulgaris strain Ab1.</title>
        <authorList>
            <person name="Mellbye B.L."/>
            <person name="Davis E.W."/>
            <person name="Spieck E."/>
            <person name="Chang J.H."/>
            <person name="Bottomley P.J."/>
            <person name="Sayavedra-Soto L.A."/>
        </authorList>
    </citation>
    <scope>NUCLEOTIDE SEQUENCE [LARGE SCALE GENOMIC DNA]</scope>
    <source>
        <strain evidence="1 2">Ab1</strain>
    </source>
</reference>
<gene>
    <name evidence="1" type="ORF">B2M20_11650</name>
</gene>
<dbReference type="STRING" id="29421.B2M20_11650"/>
<dbReference type="OrthoDB" id="8455129at2"/>
<evidence type="ECO:0000313" key="1">
    <source>
        <dbReference type="EMBL" id="OPH82446.1"/>
    </source>
</evidence>
<dbReference type="Pfam" id="PF21983">
    <property type="entry name" value="NikA-like"/>
    <property type="match status" value="1"/>
</dbReference>
<name>A0A1V4HWW4_NITVU</name>
<dbReference type="Proteomes" id="UP000189940">
    <property type="component" value="Unassembled WGS sequence"/>
</dbReference>
<accession>A0A1V4HWW4</accession>
<dbReference type="EMBL" id="MWPQ01000044">
    <property type="protein sequence ID" value="OPH82446.1"/>
    <property type="molecule type" value="Genomic_DNA"/>
</dbReference>
<proteinExistence type="predicted"/>
<dbReference type="RefSeq" id="WP_139372891.1">
    <property type="nucleotide sequence ID" value="NZ_MWPQ01000044.1"/>
</dbReference>
<protein>
    <recommendedName>
        <fullName evidence="3">Mobilization protein</fullName>
    </recommendedName>
</protein>
<dbReference type="InterPro" id="IPR053842">
    <property type="entry name" value="NikA-like"/>
</dbReference>
<evidence type="ECO:0000313" key="2">
    <source>
        <dbReference type="Proteomes" id="UP000189940"/>
    </source>
</evidence>
<organism evidence="1 2">
    <name type="scientific">Nitrobacter vulgaris</name>
    <dbReference type="NCBI Taxonomy" id="29421"/>
    <lineage>
        <taxon>Bacteria</taxon>
        <taxon>Pseudomonadati</taxon>
        <taxon>Pseudomonadota</taxon>
        <taxon>Alphaproteobacteria</taxon>
        <taxon>Hyphomicrobiales</taxon>
        <taxon>Nitrobacteraceae</taxon>
        <taxon>Nitrobacter</taxon>
    </lineage>
</organism>
<evidence type="ECO:0008006" key="3">
    <source>
        <dbReference type="Google" id="ProtNLM"/>
    </source>
</evidence>
<dbReference type="AlphaFoldDB" id="A0A1V4HWW4"/>